<dbReference type="SUPFAM" id="SSF47336">
    <property type="entry name" value="ACP-like"/>
    <property type="match status" value="1"/>
</dbReference>
<keyword evidence="1" id="KW-0596">Phosphopantetheine</keyword>
<evidence type="ECO:0000313" key="5">
    <source>
        <dbReference type="EMBL" id="KIA75341.1"/>
    </source>
</evidence>
<dbReference type="InterPro" id="IPR020845">
    <property type="entry name" value="AMP-binding_CS"/>
</dbReference>
<dbReference type="PROSITE" id="PS00455">
    <property type="entry name" value="AMP_BINDING"/>
    <property type="match status" value="1"/>
</dbReference>
<dbReference type="Gene3D" id="3.40.50.12780">
    <property type="entry name" value="N-terminal domain of ligase-like"/>
    <property type="match status" value="1"/>
</dbReference>
<evidence type="ECO:0000313" key="6">
    <source>
        <dbReference type="Proteomes" id="UP000053475"/>
    </source>
</evidence>
<evidence type="ECO:0000259" key="3">
    <source>
        <dbReference type="Pfam" id="PF00501"/>
    </source>
</evidence>
<dbReference type="PANTHER" id="PTHR43439">
    <property type="entry name" value="PHENYLACETATE-COENZYME A LIGASE"/>
    <property type="match status" value="1"/>
</dbReference>
<dbReference type="EMBL" id="JOMC01000222">
    <property type="protein sequence ID" value="KIA75341.1"/>
    <property type="molecule type" value="Genomic_DNA"/>
</dbReference>
<proteinExistence type="predicted"/>
<protein>
    <submittedName>
        <fullName evidence="5">NRPS-like enzyme</fullName>
    </submittedName>
</protein>
<dbReference type="InterPro" id="IPR036736">
    <property type="entry name" value="ACP-like_sf"/>
</dbReference>
<dbReference type="SUPFAM" id="SSF51735">
    <property type="entry name" value="NAD(P)-binding Rossmann-fold domains"/>
    <property type="match status" value="1"/>
</dbReference>
<dbReference type="Gene3D" id="1.10.1200.10">
    <property type="entry name" value="ACP-like"/>
    <property type="match status" value="1"/>
</dbReference>
<dbReference type="Pfam" id="PF07993">
    <property type="entry name" value="NAD_binding_4"/>
    <property type="match status" value="1"/>
</dbReference>
<dbReference type="PANTHER" id="PTHR43439:SF2">
    <property type="entry name" value="ENZYME, PUTATIVE (JCVI)-RELATED"/>
    <property type="match status" value="1"/>
</dbReference>
<comment type="caution">
    <text evidence="5">The sequence shown here is derived from an EMBL/GenBank/DDBJ whole genome shotgun (WGS) entry which is preliminary data.</text>
</comment>
<evidence type="ECO:0000256" key="2">
    <source>
        <dbReference type="ARBA" id="ARBA00022553"/>
    </source>
</evidence>
<dbReference type="InterPro" id="IPR042099">
    <property type="entry name" value="ANL_N_sf"/>
</dbReference>
<evidence type="ECO:0000256" key="1">
    <source>
        <dbReference type="ARBA" id="ARBA00022450"/>
    </source>
</evidence>
<dbReference type="InterPro" id="IPR013120">
    <property type="entry name" value="FAR_NAD-bd"/>
</dbReference>
<dbReference type="Pfam" id="PF23562">
    <property type="entry name" value="AMP-binding_C_3"/>
    <property type="match status" value="1"/>
</dbReference>
<sequence>MAPKHQLRPFKRPEIKLYPAAHETGYIRTLPEVVELNARENPDHLFCLQAKKSLDSSIPTLIPVTNAQLRDAVARCAKWLRASLELQLLTVSEDGSIKKGAPVALLMESDVGLWIHEMALMGMGVPVLLISARLSATAVHSLLERTSACAILASRRLEPTAREAAAQAVPVHSPVSFEILLSQDPQTDLDPDPDTTICHPHHYIDESDRDVVILHSSGTTGLPKPIYVSHRHLISYVNNHRLDDDNESVAQGPNVSTLPLYHGFGYLAPALAMGVGKTVCFPPGSIVPSAGSTLDLLRISSASSLMTVPSILEDLSLLGKEEGIRPLAKLEFVAFGGGFLKPAVGTLLSRRGVRLLNHYGTTETGPLAPIFVPKDDSKGEGYDWRFFRLRDDFHLKLEEVAPHGDERRFKLTTFPFGLGGKPFEIQDELVCNPRHPETDFTAVGRTDDTIVLATGEKVQPQLLEAALFESTLVKAAVAFGEHQFEIGVLVQPARDLAHDEYDSFKTEHLWPVVESVREKMDEHARIQSPEAILIVPSTVALARTDKGSIARKEVYAMFEAKIALVYQRLESAGPVRLLRWDTLEQDLKELISGCVDWKGDWGFDEDFFERGMNSLQAIRVRRALVIAVTRSFEGVIRPERIGREFVYSYPSVRRMADFFRTNTKQTNGYSTPDAEGEVDAFVRKYVLDKENASTSDGQAVVLLTGATGSLGSHCLVSLLDSPLVERVICLVRPDNSTDAMSRLQKSLESKQLHLPKIQLSKTEVIECSTASDLLGLSPSQYASLTHSVTHILHMAWPVDFNWKLPSFHAQFQTLYNLLALGREIHQVRRHLRPRIAFISSIATVGRYARVHGGRIIPESPVDSVECLNPIGYAEAKLVCERILEHTRDNYPEALEISYIRVGQVAGSSTTGYWNVSEHFPALISSSRTIGAFPELQSTLSWIPVDLAAATINEILLSPAPLDLIYHLENPIRQPWHELLQFLSAELDISQSLPMDQWLDRVWNAPIENNNPAKKLYNFFANDFVRMACGEVVMGTENTRRVSATLRGMDAVLPKMVEGYVAYWRDVGMLK</sequence>
<dbReference type="InterPro" id="IPR036291">
    <property type="entry name" value="NAD(P)-bd_dom_sf"/>
</dbReference>
<gene>
    <name evidence="5" type="ORF">HK57_00194</name>
</gene>
<accession>A0A0C1BUV4</accession>
<reference evidence="5 6" key="1">
    <citation type="submission" date="2014-11" db="EMBL/GenBank/DDBJ databases">
        <title>Genomics derived discovery of secondary metabolites biosynthetic gene clusters in Aspergillus ustus.</title>
        <authorList>
            <person name="Pi B."/>
            <person name="Dai F."/>
            <person name="Song X."/>
            <person name="Zhu C."/>
            <person name="Li H."/>
            <person name="Yu D."/>
        </authorList>
    </citation>
    <scope>NUCLEOTIDE SEQUENCE [LARGE SCALE GENOMIC DNA]</scope>
    <source>
        <strain evidence="5 6">3.3904</strain>
    </source>
</reference>
<keyword evidence="6" id="KW-1185">Reference proteome</keyword>
<dbReference type="Proteomes" id="UP000053475">
    <property type="component" value="Unassembled WGS sequence"/>
</dbReference>
<dbReference type="Pfam" id="PF00501">
    <property type="entry name" value="AMP-binding"/>
    <property type="match status" value="1"/>
</dbReference>
<evidence type="ECO:0000259" key="4">
    <source>
        <dbReference type="Pfam" id="PF07993"/>
    </source>
</evidence>
<name>A0A0C1BUV4_ASPUT</name>
<dbReference type="SUPFAM" id="SSF56801">
    <property type="entry name" value="Acetyl-CoA synthetase-like"/>
    <property type="match status" value="1"/>
</dbReference>
<dbReference type="InterPro" id="IPR000873">
    <property type="entry name" value="AMP-dep_synth/lig_dom"/>
</dbReference>
<feature type="domain" description="Thioester reductase (TE)" evidence="4">
    <location>
        <begin position="703"/>
        <end position="951"/>
    </location>
</feature>
<dbReference type="InterPro" id="IPR051414">
    <property type="entry name" value="Adenylate-forming_Reductase"/>
</dbReference>
<dbReference type="Gene3D" id="3.40.50.720">
    <property type="entry name" value="NAD(P)-binding Rossmann-like Domain"/>
    <property type="match status" value="1"/>
</dbReference>
<feature type="domain" description="AMP-dependent synthetase/ligase" evidence="3">
    <location>
        <begin position="64"/>
        <end position="375"/>
    </location>
</feature>
<keyword evidence="2" id="KW-0597">Phosphoprotein</keyword>
<organism evidence="5 6">
    <name type="scientific">Aspergillus ustus</name>
    <dbReference type="NCBI Taxonomy" id="40382"/>
    <lineage>
        <taxon>Eukaryota</taxon>
        <taxon>Fungi</taxon>
        <taxon>Dikarya</taxon>
        <taxon>Ascomycota</taxon>
        <taxon>Pezizomycotina</taxon>
        <taxon>Eurotiomycetes</taxon>
        <taxon>Eurotiomycetidae</taxon>
        <taxon>Eurotiales</taxon>
        <taxon>Aspergillaceae</taxon>
        <taxon>Aspergillus</taxon>
        <taxon>Aspergillus subgen. Nidulantes</taxon>
    </lineage>
</organism>
<dbReference type="AlphaFoldDB" id="A0A0C1BUV4"/>